<keyword evidence="3" id="KW-1185">Reference proteome</keyword>
<dbReference type="AlphaFoldDB" id="A0A1M5SU18"/>
<dbReference type="RefSeq" id="WP_073392026.1">
    <property type="nucleotide sequence ID" value="NZ_FQVU01000006.1"/>
</dbReference>
<name>A0A1M5SU18_9ACTN</name>
<protein>
    <recommendedName>
        <fullName evidence="4">CsbD-like</fullName>
    </recommendedName>
</protein>
<reference evidence="2 3" key="1">
    <citation type="submission" date="2016-11" db="EMBL/GenBank/DDBJ databases">
        <authorList>
            <person name="Jaros S."/>
            <person name="Januszkiewicz K."/>
            <person name="Wedrychowicz H."/>
        </authorList>
    </citation>
    <scope>NUCLEOTIDE SEQUENCE [LARGE SCALE GENOMIC DNA]</scope>
    <source>
        <strain evidence="2 3">DSM 45627</strain>
    </source>
</reference>
<evidence type="ECO:0008006" key="4">
    <source>
        <dbReference type="Google" id="ProtNLM"/>
    </source>
</evidence>
<organism evidence="2 3">
    <name type="scientific">Jatrophihabitans endophyticus</name>
    <dbReference type="NCBI Taxonomy" id="1206085"/>
    <lineage>
        <taxon>Bacteria</taxon>
        <taxon>Bacillati</taxon>
        <taxon>Actinomycetota</taxon>
        <taxon>Actinomycetes</taxon>
        <taxon>Jatrophihabitantales</taxon>
        <taxon>Jatrophihabitantaceae</taxon>
        <taxon>Jatrophihabitans</taxon>
    </lineage>
</organism>
<evidence type="ECO:0000313" key="2">
    <source>
        <dbReference type="EMBL" id="SHH42041.1"/>
    </source>
</evidence>
<feature type="region of interest" description="Disordered" evidence="1">
    <location>
        <begin position="28"/>
        <end position="72"/>
    </location>
</feature>
<feature type="compositionally biased region" description="Basic and acidic residues" evidence="1">
    <location>
        <begin position="33"/>
        <end position="72"/>
    </location>
</feature>
<gene>
    <name evidence="2" type="ORF">SAMN05443575_3821</name>
</gene>
<sequence length="72" mass="7905">MTENEPEERPATWENVVVGKAKEVVGHATGDAELAREGEDQEQTAHEVRDEYHGHGTGDRAETGDDQSRTTS</sequence>
<evidence type="ECO:0000313" key="3">
    <source>
        <dbReference type="Proteomes" id="UP000186132"/>
    </source>
</evidence>
<dbReference type="Proteomes" id="UP000186132">
    <property type="component" value="Unassembled WGS sequence"/>
</dbReference>
<accession>A0A1M5SU18</accession>
<dbReference type="EMBL" id="FQVU01000006">
    <property type="protein sequence ID" value="SHH42041.1"/>
    <property type="molecule type" value="Genomic_DNA"/>
</dbReference>
<proteinExistence type="predicted"/>
<evidence type="ECO:0000256" key="1">
    <source>
        <dbReference type="SAM" id="MobiDB-lite"/>
    </source>
</evidence>